<proteinExistence type="predicted"/>
<sequence length="73" mass="7713">MSRSGFCCAQTKILARCGASNLGSTCSSDSRVATPRSETKPNSCFPILQIHQSPLRLPGSTVCTILGLVQCII</sequence>
<evidence type="ECO:0000313" key="2">
    <source>
        <dbReference type="Proteomes" id="UP000245942"/>
    </source>
</evidence>
<dbReference type="GeneID" id="37011488"/>
<name>A0A316U7T7_9BASI</name>
<evidence type="ECO:0000313" key="1">
    <source>
        <dbReference type="EMBL" id="PWN20511.1"/>
    </source>
</evidence>
<reference evidence="1 2" key="1">
    <citation type="journal article" date="2018" name="Mol. Biol. Evol.">
        <title>Broad Genomic Sampling Reveals a Smut Pathogenic Ancestry of the Fungal Clade Ustilaginomycotina.</title>
        <authorList>
            <person name="Kijpornyongpan T."/>
            <person name="Mondo S.J."/>
            <person name="Barry K."/>
            <person name="Sandor L."/>
            <person name="Lee J."/>
            <person name="Lipzen A."/>
            <person name="Pangilinan J."/>
            <person name="LaButti K."/>
            <person name="Hainaut M."/>
            <person name="Henrissat B."/>
            <person name="Grigoriev I.V."/>
            <person name="Spatafora J.W."/>
            <person name="Aime M.C."/>
        </authorList>
    </citation>
    <scope>NUCLEOTIDE SEQUENCE [LARGE SCALE GENOMIC DNA]</scope>
    <source>
        <strain evidence="1 2">MCA 4718</strain>
    </source>
</reference>
<accession>A0A316U7T7</accession>
<protein>
    <submittedName>
        <fullName evidence="1">Uncharacterized protein</fullName>
    </submittedName>
</protein>
<organism evidence="1 2">
    <name type="scientific">Pseudomicrostroma glucosiphilum</name>
    <dbReference type="NCBI Taxonomy" id="1684307"/>
    <lineage>
        <taxon>Eukaryota</taxon>
        <taxon>Fungi</taxon>
        <taxon>Dikarya</taxon>
        <taxon>Basidiomycota</taxon>
        <taxon>Ustilaginomycotina</taxon>
        <taxon>Exobasidiomycetes</taxon>
        <taxon>Microstromatales</taxon>
        <taxon>Microstromatales incertae sedis</taxon>
        <taxon>Pseudomicrostroma</taxon>
    </lineage>
</organism>
<gene>
    <name evidence="1" type="ORF">BCV69DRAFT_211687</name>
</gene>
<dbReference type="RefSeq" id="XP_025347671.1">
    <property type="nucleotide sequence ID" value="XM_025489754.1"/>
</dbReference>
<dbReference type="EMBL" id="KZ819328">
    <property type="protein sequence ID" value="PWN20511.1"/>
    <property type="molecule type" value="Genomic_DNA"/>
</dbReference>
<dbReference type="Proteomes" id="UP000245942">
    <property type="component" value="Unassembled WGS sequence"/>
</dbReference>
<dbReference type="AlphaFoldDB" id="A0A316U7T7"/>
<keyword evidence="2" id="KW-1185">Reference proteome</keyword>